<accession>A0A931FKB9</accession>
<dbReference type="EMBL" id="JADQDP010000001">
    <property type="protein sequence ID" value="MBF9140836.1"/>
    <property type="molecule type" value="Genomic_DNA"/>
</dbReference>
<comment type="caution">
    <text evidence="2">The sequence shown here is derived from an EMBL/GenBank/DDBJ whole genome shotgun (WGS) entry which is preliminary data.</text>
</comment>
<dbReference type="RefSeq" id="WP_196285172.1">
    <property type="nucleotide sequence ID" value="NZ_JADQDP010000001.1"/>
</dbReference>
<dbReference type="Proteomes" id="UP000645610">
    <property type="component" value="Unassembled WGS sequence"/>
</dbReference>
<proteinExistence type="predicted"/>
<reference evidence="2 3" key="1">
    <citation type="submission" date="2020-11" db="EMBL/GenBank/DDBJ databases">
        <authorList>
            <person name="Kim M.K."/>
        </authorList>
    </citation>
    <scope>NUCLEOTIDE SEQUENCE [LARGE SCALE GENOMIC DNA]</scope>
    <source>
        <strain evidence="2 3">BT439</strain>
    </source>
</reference>
<name>A0A931FKB9_9BACT</name>
<protein>
    <submittedName>
        <fullName evidence="2">Uncharacterized protein</fullName>
    </submittedName>
</protein>
<sequence>MELNDAQKATFIYETFLQASKEPDLRPADGATLLAQVQGWKGGLFLDSLQKVAQQRQLQGKRPTGKNLMRRLFQK</sequence>
<keyword evidence="3" id="KW-1185">Reference proteome</keyword>
<feature type="region of interest" description="Disordered" evidence="1">
    <location>
        <begin position="56"/>
        <end position="75"/>
    </location>
</feature>
<evidence type="ECO:0000313" key="2">
    <source>
        <dbReference type="EMBL" id="MBF9140836.1"/>
    </source>
</evidence>
<evidence type="ECO:0000313" key="3">
    <source>
        <dbReference type="Proteomes" id="UP000645610"/>
    </source>
</evidence>
<dbReference type="AlphaFoldDB" id="A0A931FKB9"/>
<evidence type="ECO:0000256" key="1">
    <source>
        <dbReference type="SAM" id="MobiDB-lite"/>
    </source>
</evidence>
<gene>
    <name evidence="2" type="ORF">I2I01_04275</name>
</gene>
<organism evidence="2 3">
    <name type="scientific">Hymenobacter properus</name>
    <dbReference type="NCBI Taxonomy" id="2791026"/>
    <lineage>
        <taxon>Bacteria</taxon>
        <taxon>Pseudomonadati</taxon>
        <taxon>Bacteroidota</taxon>
        <taxon>Cytophagia</taxon>
        <taxon>Cytophagales</taxon>
        <taxon>Hymenobacteraceae</taxon>
        <taxon>Hymenobacter</taxon>
    </lineage>
</organism>